<dbReference type="SMART" id="SM00849">
    <property type="entry name" value="Lactamase_B"/>
    <property type="match status" value="1"/>
</dbReference>
<dbReference type="Pfam" id="PF23023">
    <property type="entry name" value="Anti-Pycsar_Apyc1"/>
    <property type="match status" value="1"/>
</dbReference>
<dbReference type="STRING" id="74969.FAD_0731"/>
<dbReference type="KEGG" id="fai:FAD_0731"/>
<gene>
    <name evidence="2" type="ORF">FAD_0731</name>
</gene>
<dbReference type="GeneID" id="31676233"/>
<dbReference type="PANTHER" id="PTHR46018:SF2">
    <property type="entry name" value="ZINC PHOSPHODIESTERASE ELAC PROTEIN 1"/>
    <property type="match status" value="1"/>
</dbReference>
<evidence type="ECO:0000313" key="3">
    <source>
        <dbReference type="Proteomes" id="UP000192050"/>
    </source>
</evidence>
<protein>
    <submittedName>
        <fullName evidence="2">Metal dependent hydrolase</fullName>
    </submittedName>
</protein>
<name>A0A1V0N3H8_9ARCH</name>
<organism evidence="2 3">
    <name type="scientific">Ferroplasma acidiphilum</name>
    <dbReference type="NCBI Taxonomy" id="74969"/>
    <lineage>
        <taxon>Archaea</taxon>
        <taxon>Methanobacteriati</taxon>
        <taxon>Thermoplasmatota</taxon>
        <taxon>Thermoplasmata</taxon>
        <taxon>Thermoplasmatales</taxon>
        <taxon>Ferroplasmaceae</taxon>
        <taxon>Ferroplasma</taxon>
    </lineage>
</organism>
<dbReference type="InterPro" id="IPR001279">
    <property type="entry name" value="Metallo-B-lactamas"/>
</dbReference>
<keyword evidence="3" id="KW-1185">Reference proteome</keyword>
<dbReference type="AlphaFoldDB" id="A0A1V0N3H8"/>
<dbReference type="CDD" id="cd16272">
    <property type="entry name" value="RNaseZ_MBL-fold"/>
    <property type="match status" value="1"/>
</dbReference>
<dbReference type="InterPro" id="IPR036866">
    <property type="entry name" value="RibonucZ/Hydroxyglut_hydro"/>
</dbReference>
<dbReference type="SUPFAM" id="SSF56281">
    <property type="entry name" value="Metallo-hydrolase/oxidoreductase"/>
    <property type="match status" value="1"/>
</dbReference>
<keyword evidence="2" id="KW-0378">Hydrolase</keyword>
<evidence type="ECO:0000313" key="2">
    <source>
        <dbReference type="EMBL" id="ARD84637.1"/>
    </source>
</evidence>
<feature type="domain" description="Metallo-beta-lactamase" evidence="1">
    <location>
        <begin position="17"/>
        <end position="218"/>
    </location>
</feature>
<dbReference type="Gene3D" id="3.60.15.10">
    <property type="entry name" value="Ribonuclease Z/Hydroxyacylglutathione hydrolase-like"/>
    <property type="match status" value="1"/>
</dbReference>
<dbReference type="PANTHER" id="PTHR46018">
    <property type="entry name" value="ZINC PHOSPHODIESTERASE ELAC PROTEIN 1"/>
    <property type="match status" value="1"/>
</dbReference>
<dbReference type="EMBL" id="CP015363">
    <property type="protein sequence ID" value="ARD84637.1"/>
    <property type="molecule type" value="Genomic_DNA"/>
</dbReference>
<dbReference type="Proteomes" id="UP000192050">
    <property type="component" value="Chromosome"/>
</dbReference>
<evidence type="ECO:0000259" key="1">
    <source>
        <dbReference type="SMART" id="SM00849"/>
    </source>
</evidence>
<sequence length="252" mass="28620">MEIKFLGNWSSHIQAGKRNVSMIIDGHILLDCGPHTIESMLESGIDPVQVDKILISHMHLDHYGGLAEILWYRAAREAKDEVIILGPKGIMKNTEQLLKIYNTPDHYMFSMKSNYVEINNNGEIYEVKTKFTDKVKNDYIEAFVGNHSIPDNMYRLEYHGNTIAYTGDTAYNDNIAQVGEKADIFLHEMTFTDQDAEIAKLSKHSTYSSVLRGFSESHAKKLVPVHLTDKTVSTLKAKSRENIILPFTDINL</sequence>
<accession>A0A1V0N3H8</accession>
<dbReference type="RefSeq" id="WP_081141855.1">
    <property type="nucleotide sequence ID" value="NZ_CP015363.1"/>
</dbReference>
<dbReference type="GO" id="GO:0042781">
    <property type="term" value="F:3'-tRNA processing endoribonuclease activity"/>
    <property type="evidence" value="ECO:0007669"/>
    <property type="project" value="TreeGrafter"/>
</dbReference>
<dbReference type="OrthoDB" id="73420at2157"/>
<proteinExistence type="predicted"/>
<reference evidence="2 3" key="1">
    <citation type="submission" date="2011-10" db="EMBL/GenBank/DDBJ databases">
        <title>Metabolic and evolutionary patterns in the extreme acidophile Ferroplasma acidiphilum.</title>
        <authorList>
            <person name="Golyshina O.V."/>
            <person name="Kozyavkin S.A."/>
            <person name="Tatusov R.L."/>
            <person name="Slesarev A.I."/>
            <person name="Golyshin P.N."/>
        </authorList>
    </citation>
    <scope>NUCLEOTIDE SEQUENCE [LARGE SCALE GENOMIC DNA]</scope>
    <source>
        <strain evidence="3">Y</strain>
    </source>
</reference>